<comment type="caution">
    <text evidence="2">The sequence shown here is derived from an EMBL/GenBank/DDBJ whole genome shotgun (WGS) entry which is preliminary data.</text>
</comment>
<sequence>MHEGHEDAAQTLSQILGYGIEEEDRYMVVSTKRWHTFMRRPADPSSDYPSLFLSKQFDSREQVKPSRRKAGGLTLKAVERGSITMEEAVQLGRHHVVRRGVYGAQKAIYKVWEVGDTDDAADACQELYREAAAYDALEGIQGDRIPRLLGRGLLHGATMAFLATSAGQCDLADLDLTEDICNAARETLAAFHSLGWLHGDISLENFILRPDGKGVWAIDLGHSCALVDTFHAEREKQDLDALLQDALPVNASSS</sequence>
<evidence type="ECO:0000313" key="1">
    <source>
        <dbReference type="EMBL" id="KAK9785512.1"/>
    </source>
</evidence>
<accession>A0AAW1Q2D3</accession>
<name>A0AAW1Q2D3_9CHLO</name>
<dbReference type="InterPro" id="IPR052396">
    <property type="entry name" value="Meiotic_Drive_Suppr_Kinase"/>
</dbReference>
<proteinExistence type="predicted"/>
<dbReference type="Gene3D" id="1.10.510.10">
    <property type="entry name" value="Transferase(Phosphotransferase) domain 1"/>
    <property type="match status" value="1"/>
</dbReference>
<dbReference type="PANTHER" id="PTHR37171">
    <property type="entry name" value="SERINE/THREONINE-PROTEIN KINASE YRZF-RELATED"/>
    <property type="match status" value="1"/>
</dbReference>
<reference evidence="2 3" key="1">
    <citation type="journal article" date="2024" name="Nat. Commun.">
        <title>Phylogenomics reveals the evolutionary origins of lichenization in chlorophyte algae.</title>
        <authorList>
            <person name="Puginier C."/>
            <person name="Libourel C."/>
            <person name="Otte J."/>
            <person name="Skaloud P."/>
            <person name="Haon M."/>
            <person name="Grisel S."/>
            <person name="Petersen M."/>
            <person name="Berrin J.G."/>
            <person name="Delaux P.M."/>
            <person name="Dal Grande F."/>
            <person name="Keller J."/>
        </authorList>
    </citation>
    <scope>NUCLEOTIDE SEQUENCE [LARGE SCALE GENOMIC DNA]</scope>
    <source>
        <strain evidence="2 3">SAG 2036</strain>
    </source>
</reference>
<keyword evidence="3" id="KW-1185">Reference proteome</keyword>
<gene>
    <name evidence="1" type="ORF">WJX73_004539</name>
    <name evidence="2" type="ORF">WJX73_004691</name>
</gene>
<organism evidence="2 3">
    <name type="scientific">Symbiochloris irregularis</name>
    <dbReference type="NCBI Taxonomy" id="706552"/>
    <lineage>
        <taxon>Eukaryota</taxon>
        <taxon>Viridiplantae</taxon>
        <taxon>Chlorophyta</taxon>
        <taxon>core chlorophytes</taxon>
        <taxon>Trebouxiophyceae</taxon>
        <taxon>Trebouxiales</taxon>
        <taxon>Trebouxiaceae</taxon>
        <taxon>Symbiochloris</taxon>
    </lineage>
</organism>
<dbReference type="InterPro" id="IPR011009">
    <property type="entry name" value="Kinase-like_dom_sf"/>
</dbReference>
<dbReference type="EMBL" id="JALJOQ010000001">
    <property type="protein sequence ID" value="KAK9815008.1"/>
    <property type="molecule type" value="Genomic_DNA"/>
</dbReference>
<dbReference type="SUPFAM" id="SSF56112">
    <property type="entry name" value="Protein kinase-like (PK-like)"/>
    <property type="match status" value="1"/>
</dbReference>
<dbReference type="PANTHER" id="PTHR37171:SF1">
    <property type="entry name" value="SERINE_THREONINE-PROTEIN KINASE YRZF-RELATED"/>
    <property type="match status" value="1"/>
</dbReference>
<evidence type="ECO:0000313" key="2">
    <source>
        <dbReference type="EMBL" id="KAK9815008.1"/>
    </source>
</evidence>
<dbReference type="AlphaFoldDB" id="A0AAW1Q2D3"/>
<reference evidence="2" key="2">
    <citation type="submission" date="2024-04" db="EMBL/GenBank/DDBJ databases">
        <authorList>
            <person name="Dal Grande F."/>
            <person name="Keller J."/>
            <person name="Delaux P.-M."/>
        </authorList>
    </citation>
    <scope>NUCLEOTIDE SEQUENCE</scope>
    <source>
        <strain evidence="2">SAG 2036</strain>
    </source>
</reference>
<evidence type="ECO:0008006" key="4">
    <source>
        <dbReference type="Google" id="ProtNLM"/>
    </source>
</evidence>
<dbReference type="EMBL" id="JALJOQ010000301">
    <property type="protein sequence ID" value="KAK9785512.1"/>
    <property type="molecule type" value="Genomic_DNA"/>
</dbReference>
<evidence type="ECO:0000313" key="3">
    <source>
        <dbReference type="Proteomes" id="UP001465755"/>
    </source>
</evidence>
<protein>
    <recommendedName>
        <fullName evidence="4">Protein kinase domain-containing protein</fullName>
    </recommendedName>
</protein>
<dbReference type="Proteomes" id="UP001465755">
    <property type="component" value="Unassembled WGS sequence"/>
</dbReference>